<organism evidence="8 9">
    <name type="scientific">Burkholderia gladioli (strain BSR3)</name>
    <dbReference type="NCBI Taxonomy" id="999541"/>
    <lineage>
        <taxon>Bacteria</taxon>
        <taxon>Pseudomonadati</taxon>
        <taxon>Pseudomonadota</taxon>
        <taxon>Betaproteobacteria</taxon>
        <taxon>Burkholderiales</taxon>
        <taxon>Burkholderiaceae</taxon>
        <taxon>Burkholderia</taxon>
    </lineage>
</organism>
<dbReference type="InterPro" id="IPR000873">
    <property type="entry name" value="AMP-dep_synth/lig_dom"/>
</dbReference>
<dbReference type="Pfam" id="PF00975">
    <property type="entry name" value="Thioesterase"/>
    <property type="match status" value="1"/>
</dbReference>
<evidence type="ECO:0000313" key="8">
    <source>
        <dbReference type="EMBL" id="AEA65979.1"/>
    </source>
</evidence>
<keyword evidence="5" id="KW-0436">Ligase</keyword>
<keyword evidence="9" id="KW-1185">Reference proteome</keyword>
<dbReference type="SUPFAM" id="SSF47336">
    <property type="entry name" value="ACP-like"/>
    <property type="match status" value="1"/>
</dbReference>
<evidence type="ECO:0000256" key="5">
    <source>
        <dbReference type="ARBA" id="ARBA00022598"/>
    </source>
</evidence>
<dbReference type="SMART" id="SM00824">
    <property type="entry name" value="PKS_TE"/>
    <property type="match status" value="1"/>
</dbReference>
<dbReference type="InterPro" id="IPR020845">
    <property type="entry name" value="AMP-binding_CS"/>
</dbReference>
<evidence type="ECO:0000259" key="7">
    <source>
        <dbReference type="PROSITE" id="PS50075"/>
    </source>
</evidence>
<evidence type="ECO:0000256" key="3">
    <source>
        <dbReference type="ARBA" id="ARBA00022450"/>
    </source>
</evidence>
<comment type="cofactor">
    <cofactor evidence="1">
        <name>pantetheine 4'-phosphate</name>
        <dbReference type="ChEBI" id="CHEBI:47942"/>
    </cofactor>
</comment>
<dbReference type="InterPro" id="IPR020802">
    <property type="entry name" value="TesA-like"/>
</dbReference>
<dbReference type="Gene3D" id="3.40.50.150">
    <property type="entry name" value="Vaccinia Virus protein VP39"/>
    <property type="match status" value="1"/>
</dbReference>
<comment type="pathway">
    <text evidence="2">Siderophore biosynthesis.</text>
</comment>
<dbReference type="Pfam" id="PF00501">
    <property type="entry name" value="AMP-binding"/>
    <property type="match status" value="1"/>
</dbReference>
<evidence type="ECO:0000256" key="1">
    <source>
        <dbReference type="ARBA" id="ARBA00001957"/>
    </source>
</evidence>
<dbReference type="HOGENOM" id="CLU_000022_2_15_4"/>
<dbReference type="CDD" id="cd19535">
    <property type="entry name" value="Cyc_NRPS"/>
    <property type="match status" value="1"/>
</dbReference>
<keyword evidence="3" id="KW-0596">Phosphopantetheine</keyword>
<dbReference type="PROSITE" id="PS00012">
    <property type="entry name" value="PHOSPHOPANTETHEINE"/>
    <property type="match status" value="1"/>
</dbReference>
<dbReference type="InterPro" id="IPR013217">
    <property type="entry name" value="Methyltransf_12"/>
</dbReference>
<dbReference type="GO" id="GO:0016874">
    <property type="term" value="F:ligase activity"/>
    <property type="evidence" value="ECO:0007669"/>
    <property type="project" value="UniProtKB-KW"/>
</dbReference>
<dbReference type="Gene3D" id="3.40.50.1820">
    <property type="entry name" value="alpha/beta hydrolase"/>
    <property type="match status" value="1"/>
</dbReference>
<dbReference type="SUPFAM" id="SSF56801">
    <property type="entry name" value="Acetyl-CoA synthetase-like"/>
    <property type="match status" value="1"/>
</dbReference>
<dbReference type="InterPro" id="IPR029063">
    <property type="entry name" value="SAM-dependent_MTases_sf"/>
</dbReference>
<keyword evidence="4" id="KW-0597">Phosphoprotein</keyword>
<evidence type="ECO:0000256" key="6">
    <source>
        <dbReference type="SAM" id="MobiDB-lite"/>
    </source>
</evidence>
<name>F2LSV9_BURGS</name>
<dbReference type="PROSITE" id="PS50075">
    <property type="entry name" value="CARRIER"/>
    <property type="match status" value="1"/>
</dbReference>
<dbReference type="PANTHER" id="PTHR45527">
    <property type="entry name" value="NONRIBOSOMAL PEPTIDE SYNTHETASE"/>
    <property type="match status" value="1"/>
</dbReference>
<dbReference type="RefSeq" id="WP_013700149.1">
    <property type="nucleotide sequence ID" value="NC_015383.1"/>
</dbReference>
<dbReference type="InterPro" id="IPR010071">
    <property type="entry name" value="AA_adenyl_dom"/>
</dbReference>
<dbReference type="Gene3D" id="3.30.559.30">
    <property type="entry name" value="Nonribosomal peptide synthetase, condensation domain"/>
    <property type="match status" value="1"/>
</dbReference>
<evidence type="ECO:0000313" key="9">
    <source>
        <dbReference type="Proteomes" id="UP000008316"/>
    </source>
</evidence>
<dbReference type="FunFam" id="3.30.559.30:FF:000006">
    <property type="entry name" value="Yersiniabactin polyketide/non-ribosomal peptide synthetase"/>
    <property type="match status" value="1"/>
</dbReference>
<dbReference type="FunFam" id="3.40.50.12780:FF:000012">
    <property type="entry name" value="Non-ribosomal peptide synthetase"/>
    <property type="match status" value="1"/>
</dbReference>
<dbReference type="EMBL" id="CP002604">
    <property type="protein sequence ID" value="AEA65979.1"/>
    <property type="molecule type" value="Genomic_DNA"/>
</dbReference>
<dbReference type="Gene3D" id="3.40.50.12780">
    <property type="entry name" value="N-terminal domain of ligase-like"/>
    <property type="match status" value="1"/>
</dbReference>
<dbReference type="KEGG" id="bgd:bgla_4p2140"/>
<sequence length="1966" mass="213666">MLSDANQQIGNSGASAEQARAAERIAGFERALQDLSLPESIASSAWLQFGWDDAQMPARLARRHGGHGRYCIGVRSSLAASRLRRQYPNLEWRIDADREWADDGASQQRGERFDFVLADLCGFAPTQHAPLMRRLGALLHEQGWLIVCEPDGPAATSSSEPAPMRWRVVKRGEALSDESLARPAEAANRQPPANKSAIAPADDHHDTFPLTDIQHAYWIGRGQALALGGVACHVYFEWIAPGLDLARFEAAWNRLLERHGMMRAVLTQDGRQRIREQVPYYRIDIEDWREADPERLAARLSAKREAMCAQVLNAQRGPLFDLRATREPGGQVRLHLDLDLLMFDVQSFHILLGELERIYRDPGIDLPAIGLSFRDYLAGQRDAAGEAAYRADRDWWRQRLADIAPPPDLPLARRSGEISRPSFRRLQRRLDPAQWQRLSALAGEAGLTGSAVLLCAFSEVLAQWAGNRRFTLNLTHFNRRRIHADVDKLIGDFTSVLLLTLDCGAPGSFARHAADTQAALWERLAHTRFGGVEVLRELARDRSRGDGEAGTLMPIVFTSLLGMDLDQLVRGADLLGEPEYLYTCTPQVWLDHQVMVRKGSLEFNWIVIDDLFPAGMIDAMFDSYCGLLDHLARDGAHWHAPVPALIPPAQLATRQAVNRTARDFALAPLHAGFFERAARQPEALACASAEQALRYGELAGRAMALCAALRERGVAPGERVGCLMPKCPDQIASALGIVAAGAVLVPLAVDTPPARLREIVADAGISCLVVPTPGDAREPDLPAAWLAFDSLDTGAGHSPELLARWARHAATHPDLDALAYLIYTSGSTGKPKGVAITHRAAANTLADIERRVGTGPDDRVLALSALGFDLAIHDVFGMLASGGALILPDEAGRRDPGHWLALMQHYRVSVWNSVPALLAMLLEHCEAGGGVLPTCLRRVLLSGDWIALDLPTRLRRQLPEVRIAALGGATEAAIWSNWFEVEQLDPAWRSIPYGFPLANQSYRILDSQMRDCPDWVPGDLHIGGVGLAREYWGDPRRTASAFVPEAGGERLYRTGDKACYWPDGCIEFLGRADSQIKLGGYRIELGEIEVALVEAGEVAAAAATVYRNAAGAQQLAAFVVPRAAIATPLSDEQRQGHETAWMAIGDALRQAAADLPPDAKIASLRAFQEETEQLVPALVMRNLAELGFPLEPGTSWTLKAQCERLGIAARHTRLLEAWLRMLEEAGWIESRTPDGWRVGEGGEPGGPDRHRSVAASIEAGRARVESLMGWVHDPQGLADWIFDSAARVPDVLREQGEAVELVFPEGDRRAAESLYQRNIVADYLGTLAARALTTAWRERAVAAPSDAVFRVLEVGAGVGGMTAHTLPALAALAPDAHYEYTDLSRFFLEIGEAKFGRYRGLHTGYCDINRLDAGQGREPASYDAILASNVLHNAHDVGLTLRQLRGLLRPGGVLIVHEATRDKRLQWVTAAAVLEAAAQAGEAGSAGHAGRGGESSLLSPAAWFAALRDAGFESVAAQPEADSPMGFVGQQVFVAQSRMPSASVDLAALAGRLAERLPHYMLPSSLASIERLPLSSNGKVDRQRLPVPSSDPAAARVDSAACLTAPETDLERQLALDWRAVLQAGEATPIGRESDFFGLGGDSLLATRLAARLNCEQGFEVPIRTLFQHTRLAGQAAALAQLRQASEGEIGLATVRTRPAAAFTPVFELNQEAAATLVCVHASDGHAAVYRPLAAALEGRVQCMALQSPGLEAGQQALSGVPEMAACYLQALHTDHRGGRPWHLMGWSMGAYVAAEMARQLSMGGQRVASLILLDPTPQQTMREAAGSQYGLWQSIATPELRRELNGCVVDQDAFERLPPTRRLSYWRVILGALPGIDDAALERMIAVLQANVAAMVDYRLPRLQVDQVVFCQASEHPDAWGDLIAPWRPALPATTRFTTVSGTHWDLPGDAQVARMVASLVVPSV</sequence>
<dbReference type="SUPFAM" id="SSF53474">
    <property type="entry name" value="alpha/beta-Hydrolases"/>
    <property type="match status" value="1"/>
</dbReference>
<dbReference type="PROSITE" id="PS00455">
    <property type="entry name" value="AMP_BINDING"/>
    <property type="match status" value="1"/>
</dbReference>
<dbReference type="Gene3D" id="3.30.300.30">
    <property type="match status" value="1"/>
</dbReference>
<dbReference type="InterPro" id="IPR001242">
    <property type="entry name" value="Condensation_dom"/>
</dbReference>
<dbReference type="Pfam" id="PF00550">
    <property type="entry name" value="PP-binding"/>
    <property type="match status" value="1"/>
</dbReference>
<dbReference type="FunFam" id="3.30.559.10:FF:000023">
    <property type="entry name" value="Non-ribosomal peptide synthetase"/>
    <property type="match status" value="1"/>
</dbReference>
<dbReference type="Pfam" id="PF08242">
    <property type="entry name" value="Methyltransf_12"/>
    <property type="match status" value="1"/>
</dbReference>
<geneLocation type="plasmid" evidence="8 9">
    <name>bgla_4p</name>
</geneLocation>
<dbReference type="PANTHER" id="PTHR45527:SF10">
    <property type="entry name" value="PYOCHELIN SYNTHASE PCHF"/>
    <property type="match status" value="1"/>
</dbReference>
<dbReference type="InterPro" id="IPR036736">
    <property type="entry name" value="ACP-like_sf"/>
</dbReference>
<accession>F2LSV9</accession>
<dbReference type="InterPro" id="IPR023213">
    <property type="entry name" value="CAT-like_dom_sf"/>
</dbReference>
<dbReference type="InterPro" id="IPR029058">
    <property type="entry name" value="AB_hydrolase_fold"/>
</dbReference>
<dbReference type="InterPro" id="IPR045851">
    <property type="entry name" value="AMP-bd_C_sf"/>
</dbReference>
<dbReference type="InterPro" id="IPR001031">
    <property type="entry name" value="Thioesterase"/>
</dbReference>
<dbReference type="InterPro" id="IPR009081">
    <property type="entry name" value="PP-bd_ACP"/>
</dbReference>
<protein>
    <submittedName>
        <fullName evidence="8">Putative siderophore synthetase protein</fullName>
    </submittedName>
</protein>
<proteinExistence type="predicted"/>
<dbReference type="InterPro" id="IPR057737">
    <property type="entry name" value="Condensation_MtbB-like"/>
</dbReference>
<dbReference type="Gene3D" id="3.30.559.10">
    <property type="entry name" value="Chloramphenicol acetyltransferase-like domain"/>
    <property type="match status" value="1"/>
</dbReference>
<dbReference type="NCBIfam" id="TIGR01733">
    <property type="entry name" value="AA-adenyl-dom"/>
    <property type="match status" value="1"/>
</dbReference>
<dbReference type="CDD" id="cd02440">
    <property type="entry name" value="AdoMet_MTases"/>
    <property type="match status" value="1"/>
</dbReference>
<evidence type="ECO:0000256" key="2">
    <source>
        <dbReference type="ARBA" id="ARBA00004924"/>
    </source>
</evidence>
<dbReference type="InterPro" id="IPR042099">
    <property type="entry name" value="ANL_N_sf"/>
</dbReference>
<dbReference type="Proteomes" id="UP000008316">
    <property type="component" value="Plasmid bgla_4p"/>
</dbReference>
<evidence type="ECO:0000256" key="4">
    <source>
        <dbReference type="ARBA" id="ARBA00022553"/>
    </source>
</evidence>
<dbReference type="SUPFAM" id="SSF53335">
    <property type="entry name" value="S-adenosyl-L-methionine-dependent methyltransferases"/>
    <property type="match status" value="1"/>
</dbReference>
<dbReference type="SUPFAM" id="SSF52777">
    <property type="entry name" value="CoA-dependent acyltransferases"/>
    <property type="match status" value="2"/>
</dbReference>
<dbReference type="InterPro" id="IPR006162">
    <property type="entry name" value="Ppantetheine_attach_site"/>
</dbReference>
<feature type="domain" description="Carrier" evidence="7">
    <location>
        <begin position="1605"/>
        <end position="1683"/>
    </location>
</feature>
<keyword evidence="8" id="KW-0614">Plasmid</keyword>
<dbReference type="Pfam" id="PF00668">
    <property type="entry name" value="Condensation"/>
    <property type="match status" value="1"/>
</dbReference>
<dbReference type="Gene3D" id="1.10.1200.10">
    <property type="entry name" value="ACP-like"/>
    <property type="match status" value="1"/>
</dbReference>
<feature type="region of interest" description="Disordered" evidence="6">
    <location>
        <begin position="179"/>
        <end position="202"/>
    </location>
</feature>
<reference evidence="8 9" key="1">
    <citation type="journal article" date="2011" name="J. Bacteriol.">
        <title>Complete genome sequence of Burkholderia gladioli BSR3.</title>
        <authorList>
            <person name="Seo Y.S."/>
            <person name="Lim J."/>
            <person name="Choi B.S."/>
            <person name="Kim H."/>
            <person name="Goo E."/>
            <person name="Lee B."/>
            <person name="Lim J.S."/>
            <person name="Choi I.Y."/>
            <person name="Moon J.S."/>
            <person name="Kim J."/>
            <person name="Hwang I."/>
        </authorList>
    </citation>
    <scope>NUCLEOTIDE SEQUENCE [LARGE SCALE GENOMIC DNA]</scope>
    <source>
        <strain evidence="8 9">BSR3</strain>
        <plasmid evidence="8">bgla_4p</plasmid>
    </source>
</reference>
<gene>
    <name evidence="8" type="ordered locus">bgla_4p2140</name>
</gene>
<dbReference type="GO" id="GO:0009403">
    <property type="term" value="P:toxin biosynthetic process"/>
    <property type="evidence" value="ECO:0007669"/>
    <property type="project" value="UniProtKB-ARBA"/>
</dbReference>
<dbReference type="GO" id="GO:0005737">
    <property type="term" value="C:cytoplasm"/>
    <property type="evidence" value="ECO:0007669"/>
    <property type="project" value="TreeGrafter"/>
</dbReference>
<dbReference type="GO" id="GO:0043041">
    <property type="term" value="P:amino acid activation for nonribosomal peptide biosynthetic process"/>
    <property type="evidence" value="ECO:0007669"/>
    <property type="project" value="TreeGrafter"/>
</dbReference>
<dbReference type="GO" id="GO:0031177">
    <property type="term" value="F:phosphopantetheine binding"/>
    <property type="evidence" value="ECO:0007669"/>
    <property type="project" value="TreeGrafter"/>
</dbReference>